<dbReference type="Proteomes" id="UP000177324">
    <property type="component" value="Unassembled WGS sequence"/>
</dbReference>
<keyword evidence="1" id="KW-0472">Membrane</keyword>
<comment type="caution">
    <text evidence="2">The sequence shown here is derived from an EMBL/GenBank/DDBJ whole genome shotgun (WGS) entry which is preliminary data.</text>
</comment>
<dbReference type="STRING" id="1797589.A2784_01945"/>
<evidence type="ECO:0000256" key="1">
    <source>
        <dbReference type="SAM" id="Phobius"/>
    </source>
</evidence>
<dbReference type="AlphaFoldDB" id="A0A1G1VQ27"/>
<protein>
    <submittedName>
        <fullName evidence="2">Uncharacterized protein</fullName>
    </submittedName>
</protein>
<reference evidence="2 3" key="1">
    <citation type="journal article" date="2016" name="Nat. Commun.">
        <title>Thousands of microbial genomes shed light on interconnected biogeochemical processes in an aquifer system.</title>
        <authorList>
            <person name="Anantharaman K."/>
            <person name="Brown C.T."/>
            <person name="Hug L.A."/>
            <person name="Sharon I."/>
            <person name="Castelle C.J."/>
            <person name="Probst A.J."/>
            <person name="Thomas B.C."/>
            <person name="Singh A."/>
            <person name="Wilkins M.J."/>
            <person name="Karaoz U."/>
            <person name="Brodie E.L."/>
            <person name="Williams K.H."/>
            <person name="Hubbard S.S."/>
            <person name="Banfield J.F."/>
        </authorList>
    </citation>
    <scope>NUCLEOTIDE SEQUENCE [LARGE SCALE GENOMIC DNA]</scope>
</reference>
<gene>
    <name evidence="2" type="ORF">A2784_01945</name>
</gene>
<proteinExistence type="predicted"/>
<dbReference type="InterPro" id="IPR043993">
    <property type="entry name" value="T4SS_pilin"/>
</dbReference>
<keyword evidence="1" id="KW-1133">Transmembrane helix</keyword>
<feature type="transmembrane region" description="Helical" evidence="1">
    <location>
        <begin position="37"/>
        <end position="61"/>
    </location>
</feature>
<evidence type="ECO:0000313" key="2">
    <source>
        <dbReference type="EMBL" id="OGY17496.1"/>
    </source>
</evidence>
<keyword evidence="1" id="KW-0812">Transmembrane</keyword>
<dbReference type="Pfam" id="PF18895">
    <property type="entry name" value="T4SS_pilin"/>
    <property type="match status" value="1"/>
</dbReference>
<feature type="transmembrane region" description="Helical" evidence="1">
    <location>
        <begin position="81"/>
        <end position="106"/>
    </location>
</feature>
<evidence type="ECO:0000313" key="3">
    <source>
        <dbReference type="Proteomes" id="UP000177324"/>
    </source>
</evidence>
<name>A0A1G1VQ27_9BACT</name>
<accession>A0A1G1VQ27</accession>
<dbReference type="EMBL" id="MHCH01000023">
    <property type="protein sequence ID" value="OGY17496.1"/>
    <property type="molecule type" value="Genomic_DNA"/>
</dbReference>
<sequence length="137" mass="13930">MNQLLAQAKNLSPIQPPGLPFTAATSGTSTENLVSTAVGFLTVVSGLAFILFFIIAGFSWITAGGDAEKLKKAQANITNALIGIVIVAIAYTVTAIIGSILGFPILNPAAVIEKISPGGGAEAPNISTGALEQFFGQ</sequence>
<organism evidence="2 3">
    <name type="scientific">Candidatus Chisholmbacteria bacterium RIFCSPHIGHO2_01_FULL_48_12</name>
    <dbReference type="NCBI Taxonomy" id="1797589"/>
    <lineage>
        <taxon>Bacteria</taxon>
        <taxon>Candidatus Chisholmiibacteriota</taxon>
    </lineage>
</organism>